<dbReference type="SUPFAM" id="SSF46955">
    <property type="entry name" value="Putative DNA-binding domain"/>
    <property type="match status" value="1"/>
</dbReference>
<evidence type="ECO:0000313" key="2">
    <source>
        <dbReference type="Proteomes" id="UP000442695"/>
    </source>
</evidence>
<dbReference type="Proteomes" id="UP000442695">
    <property type="component" value="Unassembled WGS sequence"/>
</dbReference>
<gene>
    <name evidence="1" type="ORF">GN299_07560</name>
</gene>
<comment type="caution">
    <text evidence="1">The sequence shown here is derived from an EMBL/GenBank/DDBJ whole genome shotgun (WGS) entry which is preliminary data.</text>
</comment>
<dbReference type="AlphaFoldDB" id="A0A7V8EIR2"/>
<organism evidence="1 2">
    <name type="scientific">Pseudomonas putida</name>
    <name type="common">Arthrobacter siderocapsulatus</name>
    <dbReference type="NCBI Taxonomy" id="303"/>
    <lineage>
        <taxon>Bacteria</taxon>
        <taxon>Pseudomonadati</taxon>
        <taxon>Pseudomonadota</taxon>
        <taxon>Gammaproteobacteria</taxon>
        <taxon>Pseudomonadales</taxon>
        <taxon>Pseudomonadaceae</taxon>
        <taxon>Pseudomonas</taxon>
    </lineage>
</organism>
<dbReference type="Pfam" id="PF05930">
    <property type="entry name" value="Phage_AlpA"/>
    <property type="match status" value="1"/>
</dbReference>
<proteinExistence type="predicted"/>
<dbReference type="EMBL" id="WOWR01000006">
    <property type="protein sequence ID" value="KAF0255615.1"/>
    <property type="molecule type" value="Genomic_DNA"/>
</dbReference>
<dbReference type="RefSeq" id="WP_104833598.1">
    <property type="nucleotide sequence ID" value="NZ_WOWR01000006.1"/>
</dbReference>
<dbReference type="PANTHER" id="PTHR36154">
    <property type="entry name" value="DNA-BINDING TRANSCRIPTIONAL ACTIVATOR ALPA"/>
    <property type="match status" value="1"/>
</dbReference>
<protein>
    <submittedName>
        <fullName evidence="1">AlpA family phage regulatory protein</fullName>
    </submittedName>
</protein>
<dbReference type="Gene3D" id="1.10.238.160">
    <property type="match status" value="1"/>
</dbReference>
<evidence type="ECO:0000313" key="1">
    <source>
        <dbReference type="EMBL" id="KAF0255615.1"/>
    </source>
</evidence>
<sequence length="68" mass="7755">MVSAENDRFMRIAEVTRVTALSRNTIYKRMREGTFPKQVKLGPNSVAWLQSDISAWMTSVMSDESEAE</sequence>
<dbReference type="InterPro" id="IPR052931">
    <property type="entry name" value="Prophage_regulatory_activator"/>
</dbReference>
<dbReference type="InterPro" id="IPR010260">
    <property type="entry name" value="AlpA"/>
</dbReference>
<name>A0A7V8EIR2_PSEPU</name>
<dbReference type="InterPro" id="IPR009061">
    <property type="entry name" value="DNA-bd_dom_put_sf"/>
</dbReference>
<dbReference type="PANTHER" id="PTHR36154:SF1">
    <property type="entry name" value="DNA-BINDING TRANSCRIPTIONAL ACTIVATOR ALPA"/>
    <property type="match status" value="1"/>
</dbReference>
<accession>A0A7V8EIR2</accession>
<reference evidence="1 2" key="1">
    <citation type="submission" date="2019-12" db="EMBL/GenBank/DDBJ databases">
        <authorList>
            <person name="Woiski C."/>
        </authorList>
    </citation>
    <scope>NUCLEOTIDE SEQUENCE [LARGE SCALE GENOMIC DNA]</scope>
    <source>
        <strain evidence="1 2">BOE100</strain>
    </source>
</reference>